<dbReference type="AlphaFoldDB" id="A0A024URC0"/>
<dbReference type="RefSeq" id="XP_008862540.1">
    <property type="nucleotide sequence ID" value="XM_008864318.1"/>
</dbReference>
<proteinExistence type="predicted"/>
<dbReference type="OrthoDB" id="68964at2759"/>
<dbReference type="VEuPathDB" id="FungiDB:H310_01257"/>
<evidence type="ECO:0000256" key="1">
    <source>
        <dbReference type="SAM" id="MobiDB-lite"/>
    </source>
</evidence>
<sequence length="422" mass="46547">MPPGTYTMHTLDIPDVSVHKVTPASPIVYDIVPPPVHGTVQAYFVQLRASTRDGSDSIVSEASDVLRVIESDMDVHDVVFAAQRSGFRALLCLIQQYPQHVNVASYATAAIVRIMEKRRQSEDSPAHDDKWSASSDDSDDDVCDHNAMHSSEIVSDLVDIVLKRMETFASDVNMQQWGTRAASCILMHELNKPAETLLQGVVATTYTYVHLVLRAMSKLCANASMALWGAQDLANLFTKHRQFVSVMAERGGVEVCADVMRAHEDNLLIQRWGGQVVLLCVFWDARLQEVAKGEGLLHLSTRVLDDISDESDARNNALMDILLCLRLVMENVGKIHANNSELLVSRYDDGSFASIISTDVIPNSLGGKIRHQAAVTITRFVRYIVSSKRMETGGGGSLLAVLRLALARRCEDGDDHKAENSF</sequence>
<name>A0A024URC0_9STRA</name>
<dbReference type="EMBL" id="KI913953">
    <property type="protein sequence ID" value="ETW08735.1"/>
    <property type="molecule type" value="Genomic_DNA"/>
</dbReference>
<accession>A0A024URC0</accession>
<reference evidence="2" key="1">
    <citation type="submission" date="2013-12" db="EMBL/GenBank/DDBJ databases">
        <title>The Genome Sequence of Aphanomyces invadans NJM9701.</title>
        <authorList>
            <consortium name="The Broad Institute Genomics Platform"/>
            <person name="Russ C."/>
            <person name="Tyler B."/>
            <person name="van West P."/>
            <person name="Dieguez-Uribeondo J."/>
            <person name="Young S.K."/>
            <person name="Zeng Q."/>
            <person name="Gargeya S."/>
            <person name="Fitzgerald M."/>
            <person name="Abouelleil A."/>
            <person name="Alvarado L."/>
            <person name="Chapman S.B."/>
            <person name="Gainer-Dewar J."/>
            <person name="Goldberg J."/>
            <person name="Griggs A."/>
            <person name="Gujja S."/>
            <person name="Hansen M."/>
            <person name="Howarth C."/>
            <person name="Imamovic A."/>
            <person name="Ireland A."/>
            <person name="Larimer J."/>
            <person name="McCowan C."/>
            <person name="Murphy C."/>
            <person name="Pearson M."/>
            <person name="Poon T.W."/>
            <person name="Priest M."/>
            <person name="Roberts A."/>
            <person name="Saif S."/>
            <person name="Shea T."/>
            <person name="Sykes S."/>
            <person name="Wortman J."/>
            <person name="Nusbaum C."/>
            <person name="Birren B."/>
        </authorList>
    </citation>
    <scope>NUCLEOTIDE SEQUENCE [LARGE SCALE GENOMIC DNA]</scope>
    <source>
        <strain evidence="2">NJM9701</strain>
    </source>
</reference>
<gene>
    <name evidence="2" type="ORF">H310_01257</name>
</gene>
<feature type="region of interest" description="Disordered" evidence="1">
    <location>
        <begin position="118"/>
        <end position="142"/>
    </location>
</feature>
<protein>
    <submittedName>
        <fullName evidence="2">Uncharacterized protein</fullName>
    </submittedName>
</protein>
<dbReference type="GeneID" id="20078307"/>
<feature type="compositionally biased region" description="Basic and acidic residues" evidence="1">
    <location>
        <begin position="118"/>
        <end position="131"/>
    </location>
</feature>
<organism evidence="2">
    <name type="scientific">Aphanomyces invadans</name>
    <dbReference type="NCBI Taxonomy" id="157072"/>
    <lineage>
        <taxon>Eukaryota</taxon>
        <taxon>Sar</taxon>
        <taxon>Stramenopiles</taxon>
        <taxon>Oomycota</taxon>
        <taxon>Saprolegniomycetes</taxon>
        <taxon>Saprolegniales</taxon>
        <taxon>Verrucalvaceae</taxon>
        <taxon>Aphanomyces</taxon>
    </lineage>
</organism>
<evidence type="ECO:0000313" key="2">
    <source>
        <dbReference type="EMBL" id="ETW08735.1"/>
    </source>
</evidence>